<dbReference type="Gene3D" id="3.90.1140.10">
    <property type="entry name" value="Cyclic phosphodiesterase"/>
    <property type="match status" value="1"/>
</dbReference>
<dbReference type="InterPro" id="IPR004175">
    <property type="entry name" value="RNA_CPDase"/>
</dbReference>
<evidence type="ECO:0000256" key="2">
    <source>
        <dbReference type="HAMAP-Rule" id="MF_01940"/>
    </source>
</evidence>
<dbReference type="GO" id="GO:0008664">
    <property type="term" value="F:RNA 2',3'-cyclic 3'-phosphodiesterase activity"/>
    <property type="evidence" value="ECO:0007669"/>
    <property type="project" value="UniProtKB-EC"/>
</dbReference>
<sequence>MATRSFLAFELPVDIKRIITVVSDDGRQLPLNVRWVNVGNIHLTVVFMGDVQEEQIKPIQDIVKDVCQGYGPFGISIKGIGLFGSRRNPRVLWIGLDGGLDRMACFKDDLQKGLRPFGIKDEKRRFKPHLTLGRFRKGARAGTHLDDLLSKYHDLTSPEYTIKELVLFKSDLKPGGAVYSKLNGWPLIGKR</sequence>
<dbReference type="PANTHER" id="PTHR35561:SF1">
    <property type="entry name" value="RNA 2',3'-CYCLIC PHOSPHODIESTERASE"/>
    <property type="match status" value="1"/>
</dbReference>
<feature type="short sequence motif" description="HXTX 2" evidence="2">
    <location>
        <begin position="129"/>
        <end position="132"/>
    </location>
</feature>
<dbReference type="NCBIfam" id="TIGR02258">
    <property type="entry name" value="2_5_ligase"/>
    <property type="match status" value="1"/>
</dbReference>
<organism evidence="3 4">
    <name type="scientific">Candidatus Desulfacyla euxinica</name>
    <dbReference type="NCBI Taxonomy" id="2841693"/>
    <lineage>
        <taxon>Bacteria</taxon>
        <taxon>Deltaproteobacteria</taxon>
        <taxon>Candidatus Desulfacyla</taxon>
    </lineage>
</organism>
<proteinExistence type="inferred from homology"/>
<gene>
    <name evidence="3" type="primary">thpR</name>
    <name evidence="3" type="ORF">H8E19_06220</name>
</gene>
<dbReference type="PANTHER" id="PTHR35561">
    <property type="entry name" value="RNA 2',3'-CYCLIC PHOSPHODIESTERASE"/>
    <property type="match status" value="1"/>
</dbReference>
<comment type="catalytic activity">
    <reaction evidence="2">
        <text>a 3'-end 2',3'-cyclophospho-ribonucleotide-RNA + H2O = a 3'-end 2'-phospho-ribonucleotide-RNA + H(+)</text>
        <dbReference type="Rhea" id="RHEA:11828"/>
        <dbReference type="Rhea" id="RHEA-COMP:10464"/>
        <dbReference type="Rhea" id="RHEA-COMP:17353"/>
        <dbReference type="ChEBI" id="CHEBI:15377"/>
        <dbReference type="ChEBI" id="CHEBI:15378"/>
        <dbReference type="ChEBI" id="CHEBI:83064"/>
        <dbReference type="ChEBI" id="CHEBI:173113"/>
        <dbReference type="EC" id="3.1.4.58"/>
    </reaction>
</comment>
<keyword evidence="1 2" id="KW-0378">Hydrolase</keyword>
<evidence type="ECO:0000313" key="3">
    <source>
        <dbReference type="EMBL" id="MBC8176984.1"/>
    </source>
</evidence>
<dbReference type="InterPro" id="IPR009097">
    <property type="entry name" value="Cyclic_Pdiesterase"/>
</dbReference>
<dbReference type="EMBL" id="JACNJD010000178">
    <property type="protein sequence ID" value="MBC8176984.1"/>
    <property type="molecule type" value="Genomic_DNA"/>
</dbReference>
<evidence type="ECO:0000256" key="1">
    <source>
        <dbReference type="ARBA" id="ARBA00022801"/>
    </source>
</evidence>
<accession>A0A8J6N0D7</accession>
<dbReference type="Pfam" id="PF13563">
    <property type="entry name" value="2_5_RNA_ligase2"/>
    <property type="match status" value="1"/>
</dbReference>
<reference evidence="3 4" key="1">
    <citation type="submission" date="2020-08" db="EMBL/GenBank/DDBJ databases">
        <title>Bridging the membrane lipid divide: bacteria of the FCB group superphylum have the potential to synthesize archaeal ether lipids.</title>
        <authorList>
            <person name="Villanueva L."/>
            <person name="Von Meijenfeldt F.A.B."/>
            <person name="Westbye A.B."/>
            <person name="Yadav S."/>
            <person name="Hopmans E.C."/>
            <person name="Dutilh B.E."/>
            <person name="Sinninghe Damste J.S."/>
        </authorList>
    </citation>
    <scope>NUCLEOTIDE SEQUENCE [LARGE SCALE GENOMIC DNA]</scope>
    <source>
        <strain evidence="3">NIOZ-UU27</strain>
    </source>
</reference>
<feature type="active site" description="Proton acceptor" evidence="2">
    <location>
        <position position="129"/>
    </location>
</feature>
<comment type="caution">
    <text evidence="3">The sequence shown here is derived from an EMBL/GenBank/DDBJ whole genome shotgun (WGS) entry which is preliminary data.</text>
</comment>
<comment type="function">
    <text evidence="2">Hydrolyzes RNA 2',3'-cyclic phosphodiester to an RNA 2'-phosphomonoester.</text>
</comment>
<dbReference type="Proteomes" id="UP000650524">
    <property type="component" value="Unassembled WGS sequence"/>
</dbReference>
<dbReference type="SUPFAM" id="SSF55144">
    <property type="entry name" value="LigT-like"/>
    <property type="match status" value="1"/>
</dbReference>
<feature type="short sequence motif" description="HXTX 1" evidence="2">
    <location>
        <begin position="42"/>
        <end position="45"/>
    </location>
</feature>
<protein>
    <recommendedName>
        <fullName evidence="2">RNA 2',3'-cyclic phosphodiesterase</fullName>
        <shortName evidence="2">RNA 2',3'-CPDase</shortName>
        <ecNumber evidence="2">3.1.4.58</ecNumber>
    </recommendedName>
</protein>
<evidence type="ECO:0000313" key="4">
    <source>
        <dbReference type="Proteomes" id="UP000650524"/>
    </source>
</evidence>
<feature type="active site" description="Proton donor" evidence="2">
    <location>
        <position position="42"/>
    </location>
</feature>
<dbReference type="EC" id="3.1.4.58" evidence="2"/>
<dbReference type="HAMAP" id="MF_01940">
    <property type="entry name" value="RNA_CPDase"/>
    <property type="match status" value="1"/>
</dbReference>
<dbReference type="GO" id="GO:0004113">
    <property type="term" value="F:2',3'-cyclic-nucleotide 3'-phosphodiesterase activity"/>
    <property type="evidence" value="ECO:0007669"/>
    <property type="project" value="InterPro"/>
</dbReference>
<name>A0A8J6N0D7_9DELT</name>
<comment type="similarity">
    <text evidence="2">Belongs to the 2H phosphoesterase superfamily. ThpR family.</text>
</comment>
<dbReference type="AlphaFoldDB" id="A0A8J6N0D7"/>